<keyword evidence="1" id="KW-0175">Coiled coil</keyword>
<dbReference type="AlphaFoldDB" id="A0AAP2K4C6"/>
<dbReference type="EMBL" id="SHDO01000057">
    <property type="protein sequence ID" value="MBX6983137.1"/>
    <property type="molecule type" value="Genomic_DNA"/>
</dbReference>
<evidence type="ECO:0000313" key="3">
    <source>
        <dbReference type="Proteomes" id="UP000824410"/>
    </source>
</evidence>
<protein>
    <recommendedName>
        <fullName evidence="4">Bacteriophage protein</fullName>
    </recommendedName>
</protein>
<evidence type="ECO:0000256" key="1">
    <source>
        <dbReference type="SAM" id="Coils"/>
    </source>
</evidence>
<proteinExistence type="predicted"/>
<name>A0AAP2K4C6_PRORE</name>
<accession>A0AAP2K4C6</accession>
<organism evidence="2 3">
    <name type="scientific">Providencia rettgeri</name>
    <dbReference type="NCBI Taxonomy" id="587"/>
    <lineage>
        <taxon>Bacteria</taxon>
        <taxon>Pseudomonadati</taxon>
        <taxon>Pseudomonadota</taxon>
        <taxon>Gammaproteobacteria</taxon>
        <taxon>Enterobacterales</taxon>
        <taxon>Morganellaceae</taxon>
        <taxon>Providencia</taxon>
    </lineage>
</organism>
<evidence type="ECO:0000313" key="2">
    <source>
        <dbReference type="EMBL" id="MBX6983137.1"/>
    </source>
</evidence>
<comment type="caution">
    <text evidence="2">The sequence shown here is derived from an EMBL/GenBank/DDBJ whole genome shotgun (WGS) entry which is preliminary data.</text>
</comment>
<reference evidence="2" key="1">
    <citation type="submission" date="2019-02" db="EMBL/GenBank/DDBJ databases">
        <title>Genomic characterization of isolates from hospital effluents in KZN, South Africa.</title>
        <authorList>
            <person name="Ntshobeni N."/>
            <person name="Allam M."/>
            <person name="Ismail A."/>
            <person name="Amoako D."/>
            <person name="Essack S."/>
            <person name="Chenia H."/>
        </authorList>
    </citation>
    <scope>NUCLEOTIDE SEQUENCE</scope>
    <source>
        <strain evidence="2">AFE97_S1</strain>
    </source>
</reference>
<evidence type="ECO:0008006" key="4">
    <source>
        <dbReference type="Google" id="ProtNLM"/>
    </source>
</evidence>
<dbReference type="Proteomes" id="UP000824410">
    <property type="component" value="Unassembled WGS sequence"/>
</dbReference>
<gene>
    <name evidence="2" type="ORF">EX242_23135</name>
</gene>
<feature type="coiled-coil region" evidence="1">
    <location>
        <begin position="99"/>
        <end position="130"/>
    </location>
</feature>
<sequence>MLKKLSKHGTGELTVSDTESDLKNVVVFPVNGNEDLKKKIAFIHDETKPKGVCFHSGYYVNEHERMVKCRDCGKVIDAFECLLSMAKNETNLVRDIEYLRKEEKQRRENIDKLIQIERNAKSRIRRANKNIGG</sequence>